<evidence type="ECO:0000256" key="4">
    <source>
        <dbReference type="ARBA" id="ARBA00022833"/>
    </source>
</evidence>
<accession>A0A1D3TGJ0</accession>
<feature type="compositionally biased region" description="Basic residues" evidence="6">
    <location>
        <begin position="156"/>
        <end position="168"/>
    </location>
</feature>
<evidence type="ECO:0000256" key="1">
    <source>
        <dbReference type="ARBA" id="ARBA00022723"/>
    </source>
</evidence>
<name>A0A1D3TGJ0_PLAOA</name>
<protein>
    <submittedName>
        <fullName evidence="8">Zinc finger C-x8-C-x5-C-x3-H type, putative</fullName>
    </submittedName>
</protein>
<evidence type="ECO:0000256" key="2">
    <source>
        <dbReference type="ARBA" id="ARBA00022737"/>
    </source>
</evidence>
<reference evidence="8 9" key="1">
    <citation type="submission" date="2016-06" db="EMBL/GenBank/DDBJ databases">
        <authorList>
            <consortium name="Pathogen Informatics"/>
        </authorList>
    </citation>
    <scope>NUCLEOTIDE SEQUENCE [LARGE SCALE GENOMIC DNA]</scope>
    <source>
        <strain evidence="8">PocGH01</strain>
    </source>
</reference>
<dbReference type="PROSITE" id="PS50103">
    <property type="entry name" value="ZF_C3H1"/>
    <property type="match status" value="3"/>
</dbReference>
<dbReference type="Proteomes" id="UP000242942">
    <property type="component" value="Chromosome 8"/>
</dbReference>
<evidence type="ECO:0000259" key="7">
    <source>
        <dbReference type="PROSITE" id="PS50103"/>
    </source>
</evidence>
<feature type="domain" description="C3H1-type" evidence="7">
    <location>
        <begin position="90"/>
        <end position="117"/>
    </location>
</feature>
<keyword evidence="1 5" id="KW-0479">Metal-binding</keyword>
<dbReference type="PANTHER" id="PTHR12547:SF18">
    <property type="entry name" value="PROTEIN TIS11"/>
    <property type="match status" value="1"/>
</dbReference>
<dbReference type="PANTHER" id="PTHR12547">
    <property type="entry name" value="CCCH ZINC FINGER/TIS11-RELATED"/>
    <property type="match status" value="1"/>
</dbReference>
<feature type="domain" description="C3H1-type" evidence="7">
    <location>
        <begin position="53"/>
        <end position="80"/>
    </location>
</feature>
<gene>
    <name evidence="8" type="primary">PocGH01_08016500</name>
    <name evidence="8" type="ORF">POCGH01_08016500</name>
</gene>
<dbReference type="Gene3D" id="4.10.1000.10">
    <property type="entry name" value="Zinc finger, CCCH-type"/>
    <property type="match status" value="1"/>
</dbReference>
<feature type="zinc finger region" description="C3H1-type" evidence="5">
    <location>
        <begin position="53"/>
        <end position="80"/>
    </location>
</feature>
<feature type="compositionally biased region" description="Basic and acidic residues" evidence="6">
    <location>
        <begin position="144"/>
        <end position="155"/>
    </location>
</feature>
<dbReference type="GO" id="GO:0008270">
    <property type="term" value="F:zinc ion binding"/>
    <property type="evidence" value="ECO:0007669"/>
    <property type="project" value="UniProtKB-KW"/>
</dbReference>
<dbReference type="VEuPathDB" id="PlasmoDB:PocGH01_08016500"/>
<organism evidence="8 9">
    <name type="scientific">Plasmodium ovale</name>
    <name type="common">malaria parasite P. ovale</name>
    <dbReference type="NCBI Taxonomy" id="36330"/>
    <lineage>
        <taxon>Eukaryota</taxon>
        <taxon>Sar</taxon>
        <taxon>Alveolata</taxon>
        <taxon>Apicomplexa</taxon>
        <taxon>Aconoidasida</taxon>
        <taxon>Haemosporida</taxon>
        <taxon>Plasmodiidae</taxon>
        <taxon>Plasmodium</taxon>
        <taxon>Plasmodium (Plasmodium)</taxon>
    </lineage>
</organism>
<evidence type="ECO:0000313" key="9">
    <source>
        <dbReference type="Proteomes" id="UP000242942"/>
    </source>
</evidence>
<dbReference type="InterPro" id="IPR000571">
    <property type="entry name" value="Znf_CCCH"/>
</dbReference>
<dbReference type="VEuPathDB" id="PlasmoDB:POWCR01_130016700"/>
<evidence type="ECO:0000256" key="5">
    <source>
        <dbReference type="PROSITE-ProRule" id="PRU00723"/>
    </source>
</evidence>
<feature type="compositionally biased region" description="Polar residues" evidence="6">
    <location>
        <begin position="333"/>
        <end position="353"/>
    </location>
</feature>
<dbReference type="SMART" id="SM00356">
    <property type="entry name" value="ZnF_C3H1"/>
    <property type="match status" value="3"/>
</dbReference>
<evidence type="ECO:0000256" key="3">
    <source>
        <dbReference type="ARBA" id="ARBA00022771"/>
    </source>
</evidence>
<keyword evidence="2" id="KW-0677">Repeat</keyword>
<dbReference type="Gene3D" id="3.30.1370.210">
    <property type="match status" value="1"/>
</dbReference>
<keyword evidence="9" id="KW-1185">Reference proteome</keyword>
<dbReference type="InterPro" id="IPR036855">
    <property type="entry name" value="Znf_CCCH_sf"/>
</dbReference>
<proteinExistence type="predicted"/>
<feature type="region of interest" description="Disordered" evidence="6">
    <location>
        <begin position="332"/>
        <end position="363"/>
    </location>
</feature>
<sequence>MLSRTRKMTTSSEIKHQFAKTKICKHFLENKCLNTKNCNYAHVLEELRPLPNLKNTKLCKSLKKNVPCNNPNCKYAHEIEKLQPTTDLATYKTTLCYFWKKKKCMNQGKCRFAHGIEEIRPFKCGIEALSEHRRGRSDRLCGGGDKKNVGGEKRNARSGRRNVQHPRRNPCFNTHVIESQQARQEEQQTEGQGKKEPEEVAMEEGMEEGNIRELLANLNLFDSLPTIENDLSSFDESFLNFIQNEDLNFNIFPTMEETNYSMLNYDDVELYRSLDSLPFDINLVNFDYLLRENENQIWGTNKEGGVSRGAGMSIGTTASTTVSTAVYTRTYTPTDTGAHTPADTGTHTPTDAGTHTPIDADTHTPTDMGIFPLADGSANSSSFNYEPATEELTDAEFLNDLYKSIKEELSKNFANVYSY</sequence>
<feature type="region of interest" description="Disordered" evidence="6">
    <location>
        <begin position="136"/>
        <end position="170"/>
    </location>
</feature>
<dbReference type="SUPFAM" id="SSF90229">
    <property type="entry name" value="CCCH zinc finger"/>
    <property type="match status" value="2"/>
</dbReference>
<feature type="domain" description="C3H1-type" evidence="7">
    <location>
        <begin position="18"/>
        <end position="45"/>
    </location>
</feature>
<dbReference type="AlphaFoldDB" id="A0A1D3TGJ0"/>
<dbReference type="GO" id="GO:0003729">
    <property type="term" value="F:mRNA binding"/>
    <property type="evidence" value="ECO:0007669"/>
    <property type="project" value="InterPro"/>
</dbReference>
<dbReference type="InterPro" id="IPR045877">
    <property type="entry name" value="ZFP36-like"/>
</dbReference>
<feature type="zinc finger region" description="C3H1-type" evidence="5">
    <location>
        <begin position="90"/>
        <end position="117"/>
    </location>
</feature>
<evidence type="ECO:0000256" key="6">
    <source>
        <dbReference type="SAM" id="MobiDB-lite"/>
    </source>
</evidence>
<evidence type="ECO:0000313" key="8">
    <source>
        <dbReference type="EMBL" id="SCP04070.1"/>
    </source>
</evidence>
<keyword evidence="4 5" id="KW-0862">Zinc</keyword>
<dbReference type="EMBL" id="LT594589">
    <property type="protein sequence ID" value="SCP04070.1"/>
    <property type="molecule type" value="Genomic_DNA"/>
</dbReference>
<feature type="zinc finger region" description="C3H1-type" evidence="5">
    <location>
        <begin position="18"/>
        <end position="45"/>
    </location>
</feature>
<keyword evidence="3 5" id="KW-0863">Zinc-finger</keyword>
<dbReference type="OrthoDB" id="415459at2759"/>